<dbReference type="PROSITE" id="PS00108">
    <property type="entry name" value="PROTEIN_KINASE_ST"/>
    <property type="match status" value="1"/>
</dbReference>
<dbReference type="SUPFAM" id="SSF56112">
    <property type="entry name" value="Protein kinase-like (PK-like)"/>
    <property type="match status" value="1"/>
</dbReference>
<dbReference type="VEuPathDB" id="TrichDB:TRFO_05848"/>
<proteinExistence type="predicted"/>
<dbReference type="PANTHER" id="PTHR24362">
    <property type="entry name" value="SERINE/THREONINE-PROTEIN KINASE NEK"/>
    <property type="match status" value="1"/>
</dbReference>
<protein>
    <submittedName>
        <fullName evidence="4">CAMK family protein kinase</fullName>
    </submittedName>
</protein>
<dbReference type="GeneID" id="94827443"/>
<feature type="domain" description="Protein kinase" evidence="3">
    <location>
        <begin position="16"/>
        <end position="283"/>
    </location>
</feature>
<dbReference type="FunFam" id="1.10.510.10:FF:000571">
    <property type="entry name" value="Maternal embryonic leucine zipper kinase"/>
    <property type="match status" value="1"/>
</dbReference>
<dbReference type="Gene3D" id="1.10.510.10">
    <property type="entry name" value="Transferase(Phosphotransferase) domain 1"/>
    <property type="match status" value="1"/>
</dbReference>
<sequence>MSFSFDSLLPFELDGYIFIKAIGYGSFSHCYLVKSIKYDVFYCAKVSPLDPALIDDEGNICEPEIAALLNLDHPFIIQLFHFFVAYQSLFLILELCEKTLDEFLITDGPLHSEKIKCIAANLVSALCDCHTKYIAHRDIKPANIFIDKYGRAKLGDFGLSALLNKKELLDTICGSRAFLAPEVSSGKPFCPFKADVWALGVTFYQLATGKLPFIEDESIPFEENNENPSNPLINLFSVSSYNYNTINYPPELNLKLVSMIQRMLIINPEDRPTLKEIASDAFFVSARTIPPAPQSKILLSTSEKLSNFHTKSSSFHDIRKRSISSSMTMFHTSSPKNLLFRPIPLTKSRRSLNKIFNTSHERFDLNSSFSSIPE</sequence>
<accession>A0A1J4K405</accession>
<dbReference type="GO" id="GO:0005524">
    <property type="term" value="F:ATP binding"/>
    <property type="evidence" value="ECO:0007669"/>
    <property type="project" value="UniProtKB-KW"/>
</dbReference>
<keyword evidence="4" id="KW-0808">Transferase</keyword>
<name>A0A1J4K405_9EUKA</name>
<keyword evidence="4" id="KW-0418">Kinase</keyword>
<dbReference type="RefSeq" id="XP_068358834.1">
    <property type="nucleotide sequence ID" value="XM_068492739.1"/>
</dbReference>
<dbReference type="OrthoDB" id="6068455at2759"/>
<evidence type="ECO:0000313" key="5">
    <source>
        <dbReference type="Proteomes" id="UP000179807"/>
    </source>
</evidence>
<keyword evidence="1" id="KW-0547">Nucleotide-binding</keyword>
<evidence type="ECO:0000259" key="3">
    <source>
        <dbReference type="PROSITE" id="PS50011"/>
    </source>
</evidence>
<comment type="caution">
    <text evidence="4">The sequence shown here is derived from an EMBL/GenBank/DDBJ whole genome shotgun (WGS) entry which is preliminary data.</text>
</comment>
<reference evidence="4" key="1">
    <citation type="submission" date="2016-10" db="EMBL/GenBank/DDBJ databases">
        <authorList>
            <person name="Benchimol M."/>
            <person name="Almeida L.G."/>
            <person name="Vasconcelos A.T."/>
            <person name="Perreira-Neves A."/>
            <person name="Rosa I.A."/>
            <person name="Tasca T."/>
            <person name="Bogo M.R."/>
            <person name="de Souza W."/>
        </authorList>
    </citation>
    <scope>NUCLEOTIDE SEQUENCE [LARGE SCALE GENOMIC DNA]</scope>
    <source>
        <strain evidence="4">K</strain>
    </source>
</reference>
<gene>
    <name evidence="4" type="ORF">TRFO_05848</name>
</gene>
<dbReference type="SMART" id="SM00220">
    <property type="entry name" value="S_TKc"/>
    <property type="match status" value="1"/>
</dbReference>
<dbReference type="Proteomes" id="UP000179807">
    <property type="component" value="Unassembled WGS sequence"/>
</dbReference>
<dbReference type="PROSITE" id="PS50011">
    <property type="entry name" value="PROTEIN_KINASE_DOM"/>
    <property type="match status" value="1"/>
</dbReference>
<dbReference type="AlphaFoldDB" id="A0A1J4K405"/>
<dbReference type="EMBL" id="MLAK01000749">
    <property type="protein sequence ID" value="OHT05698.1"/>
    <property type="molecule type" value="Genomic_DNA"/>
</dbReference>
<dbReference type="InterPro" id="IPR000719">
    <property type="entry name" value="Prot_kinase_dom"/>
</dbReference>
<dbReference type="Pfam" id="PF00069">
    <property type="entry name" value="Pkinase"/>
    <property type="match status" value="1"/>
</dbReference>
<dbReference type="InterPro" id="IPR011009">
    <property type="entry name" value="Kinase-like_dom_sf"/>
</dbReference>
<keyword evidence="2" id="KW-0067">ATP-binding</keyword>
<evidence type="ECO:0000256" key="2">
    <source>
        <dbReference type="ARBA" id="ARBA00022840"/>
    </source>
</evidence>
<dbReference type="PANTHER" id="PTHR24362:SF309">
    <property type="entry name" value="PROTEIN KINASE DOMAIN-CONTAINING PROTEIN"/>
    <property type="match status" value="1"/>
</dbReference>
<dbReference type="InterPro" id="IPR008271">
    <property type="entry name" value="Ser/Thr_kinase_AS"/>
</dbReference>
<evidence type="ECO:0000256" key="1">
    <source>
        <dbReference type="ARBA" id="ARBA00022741"/>
    </source>
</evidence>
<dbReference type="GO" id="GO:0004672">
    <property type="term" value="F:protein kinase activity"/>
    <property type="evidence" value="ECO:0007669"/>
    <property type="project" value="InterPro"/>
</dbReference>
<organism evidence="4 5">
    <name type="scientific">Tritrichomonas foetus</name>
    <dbReference type="NCBI Taxonomy" id="1144522"/>
    <lineage>
        <taxon>Eukaryota</taxon>
        <taxon>Metamonada</taxon>
        <taxon>Parabasalia</taxon>
        <taxon>Tritrichomonadida</taxon>
        <taxon>Tritrichomonadidae</taxon>
        <taxon>Tritrichomonas</taxon>
    </lineage>
</organism>
<evidence type="ECO:0000313" key="4">
    <source>
        <dbReference type="EMBL" id="OHT05698.1"/>
    </source>
</evidence>
<keyword evidence="5" id="KW-1185">Reference proteome</keyword>